<dbReference type="Proteomes" id="UP000005332">
    <property type="component" value="Unassembled WGS sequence"/>
</dbReference>
<dbReference type="InterPro" id="IPR008928">
    <property type="entry name" value="6-hairpin_glycosidase_sf"/>
</dbReference>
<dbReference type="InterPro" id="IPR012341">
    <property type="entry name" value="6hp_glycosidase-like_sf"/>
</dbReference>
<reference evidence="1 2" key="1">
    <citation type="submission" date="2011-06" db="EMBL/GenBank/DDBJ databases">
        <authorList>
            <person name="Muzny D."/>
            <person name="Qin X."/>
            <person name="Deng J."/>
            <person name="Jiang H."/>
            <person name="Liu Y."/>
            <person name="Qu J."/>
            <person name="Song X.-Z."/>
            <person name="Zhang L."/>
            <person name="Thornton R."/>
            <person name="Coyle M."/>
            <person name="Francisco L."/>
            <person name="Jackson L."/>
            <person name="Javaid M."/>
            <person name="Korchina V."/>
            <person name="Kovar C."/>
            <person name="Mata R."/>
            <person name="Mathew T."/>
            <person name="Ngo R."/>
            <person name="Nguyen L."/>
            <person name="Nguyen N."/>
            <person name="Okwuonu G."/>
            <person name="Ongeri F."/>
            <person name="Pham C."/>
            <person name="Simmons D."/>
            <person name="Wilczek-Boney K."/>
            <person name="Hale W."/>
            <person name="Jakkamsetti A."/>
            <person name="Pham P."/>
            <person name="Ruth R."/>
            <person name="San Lucas F."/>
            <person name="Warren J."/>
            <person name="Zhang J."/>
            <person name="Zhao Z."/>
            <person name="Zhou C."/>
            <person name="Zhu D."/>
            <person name="Lee S."/>
            <person name="Bess C."/>
            <person name="Blankenburg K."/>
            <person name="Forbes L."/>
            <person name="Fu Q."/>
            <person name="Gubbala S."/>
            <person name="Hirani K."/>
            <person name="Jayaseelan J.C."/>
            <person name="Lara F."/>
            <person name="Munidasa M."/>
            <person name="Palculict T."/>
            <person name="Patil S."/>
            <person name="Pu L.-L."/>
            <person name="Saada N."/>
            <person name="Tang L."/>
            <person name="Weissenberger G."/>
            <person name="Zhu Y."/>
            <person name="Hemphill L."/>
            <person name="Shang Y."/>
            <person name="Youmans B."/>
            <person name="Ayvaz T."/>
            <person name="Ross M."/>
            <person name="Santibanez J."/>
            <person name="Aqrawi P."/>
            <person name="Gross S."/>
            <person name="Joshi V."/>
            <person name="Fowler G."/>
            <person name="Nazareth L."/>
            <person name="Reid J."/>
            <person name="Worley K."/>
            <person name="Petrosino J."/>
            <person name="Highlander S."/>
            <person name="Gibbs R."/>
        </authorList>
    </citation>
    <scope>NUCLEOTIDE SEQUENCE [LARGE SCALE GENOMIC DNA]</scope>
    <source>
        <strain evidence="1 2">ATCC 25577</strain>
    </source>
</reference>
<dbReference type="GO" id="GO:0005975">
    <property type="term" value="P:carbohydrate metabolic process"/>
    <property type="evidence" value="ECO:0007669"/>
    <property type="project" value="InterPro"/>
</dbReference>
<dbReference type="PANTHER" id="PTHR31047:SF0">
    <property type="entry name" value="MEIOTICALLY UP-REGULATED GENE 157 PROTEIN"/>
    <property type="match status" value="1"/>
</dbReference>
<dbReference type="InterPro" id="IPR008313">
    <property type="entry name" value="GH125"/>
</dbReference>
<dbReference type="Gene3D" id="1.50.10.10">
    <property type="match status" value="1"/>
</dbReference>
<proteinExistence type="predicted"/>
<name>G4CX53_9ACTN</name>
<evidence type="ECO:0000313" key="1">
    <source>
        <dbReference type="EMBL" id="EGY77567.1"/>
    </source>
</evidence>
<dbReference type="EMBL" id="AGBA01000013">
    <property type="protein sequence ID" value="EGY77567.1"/>
    <property type="molecule type" value="Genomic_DNA"/>
</dbReference>
<dbReference type="PANTHER" id="PTHR31047">
    <property type="entry name" value="MEIOTICALLY UP-REGULATED GENE 157 PROTEIN"/>
    <property type="match status" value="1"/>
</dbReference>
<evidence type="ECO:0008006" key="3">
    <source>
        <dbReference type="Google" id="ProtNLM"/>
    </source>
</evidence>
<organism evidence="1 2">
    <name type="scientific">Cutibacterium avidum ATCC 25577</name>
    <dbReference type="NCBI Taxonomy" id="997355"/>
    <lineage>
        <taxon>Bacteria</taxon>
        <taxon>Bacillati</taxon>
        <taxon>Actinomycetota</taxon>
        <taxon>Actinomycetes</taxon>
        <taxon>Propionibacteriales</taxon>
        <taxon>Propionibacteriaceae</taxon>
        <taxon>Cutibacterium</taxon>
    </lineage>
</organism>
<sequence>MGALPMTACELTPALQRRLDEVGAQIGSSVSEHIDEASGRQAAGRFVAWMTDTWTRTMTRDDHGVFVVTGDIPAMWLRDSSAQLWPFLALCDLPAVSRQIGDVVARQWHCIGVDPYANAFNSGPTGAHFDPDDVDLLDELWERKYEVDSLAFPVDLAWRLWQATGRPDHLNRAVHEGCQRIVDVWSLEQDHATRSTYRHVRPSEPVDTLGADGSGGPVAPTGMTWSGFRPSDDACRYGYNIPAQFMAIRALRQIGEFCRVWGDESLAERAARLAADIDAGVRQFGVVTDHLAYEVDGLGSVVEMDDANMPSLLSLPLTSDLARDDPLYQTTRNWVLSEANPYLFSGPAARGIGSPHSPEGYIWHIGLAVQGLTGDDVEARDCLRTILATDGGTGWTHESFDPHDPTRYTRGWFSWSNSMACLLMMKVAGIDAITGAN</sequence>
<dbReference type="Pfam" id="PF06824">
    <property type="entry name" value="Glyco_hydro_125"/>
    <property type="match status" value="1"/>
</dbReference>
<dbReference type="PIRSF" id="PIRSF028846">
    <property type="entry name" value="UCP028846"/>
    <property type="match status" value="1"/>
</dbReference>
<dbReference type="PATRIC" id="fig|997355.3.peg.1090"/>
<keyword evidence="2" id="KW-1185">Reference proteome</keyword>
<comment type="caution">
    <text evidence="1">The sequence shown here is derived from an EMBL/GenBank/DDBJ whole genome shotgun (WGS) entry which is preliminary data.</text>
</comment>
<accession>G4CX53</accession>
<dbReference type="AlphaFoldDB" id="G4CX53"/>
<evidence type="ECO:0000313" key="2">
    <source>
        <dbReference type="Proteomes" id="UP000005332"/>
    </source>
</evidence>
<protein>
    <recommendedName>
        <fullName evidence="3">Twin-arginine translocation pathway signal</fullName>
    </recommendedName>
</protein>
<dbReference type="HOGENOM" id="CLU_023537_0_0_11"/>
<gene>
    <name evidence="1" type="ORF">HMPREF9153_1110</name>
</gene>
<dbReference type="SMART" id="SM01149">
    <property type="entry name" value="DUF1237"/>
    <property type="match status" value="1"/>
</dbReference>
<dbReference type="SUPFAM" id="SSF48208">
    <property type="entry name" value="Six-hairpin glycosidases"/>
    <property type="match status" value="1"/>
</dbReference>